<protein>
    <submittedName>
        <fullName evidence="1">Uncharacterized protein</fullName>
    </submittedName>
</protein>
<dbReference type="OrthoDB" id="4626621at2"/>
<dbReference type="Proteomes" id="UP000198318">
    <property type="component" value="Unassembled WGS sequence"/>
</dbReference>
<sequence length="170" mass="18807">MYLVDDGWISVEPPQGMDGLHVRVKLAENGRYKITDLFLHGGQIEADQFRGISISRLEAQINALSAIERPTLDADAPDDELTLPTLRRRAGKAQAGRQQLIEKLQRPTGQNPDGFYRRVAVAYADQAAVTRSPAKALADEAEVPVTTVHRWVREARRRGFLPPAEQGKAG</sequence>
<dbReference type="AlphaFoldDB" id="A0A239NP47"/>
<keyword evidence="2" id="KW-1185">Reference proteome</keyword>
<gene>
    <name evidence="1" type="ORF">SAMN05443665_104568</name>
</gene>
<dbReference type="RefSeq" id="WP_089330108.1">
    <property type="nucleotide sequence ID" value="NZ_FZOR01000045.1"/>
</dbReference>
<dbReference type="EMBL" id="FZOR01000045">
    <property type="protein sequence ID" value="SNT56667.1"/>
    <property type="molecule type" value="Genomic_DNA"/>
</dbReference>
<reference evidence="1 2" key="1">
    <citation type="submission" date="2017-06" db="EMBL/GenBank/DDBJ databases">
        <authorList>
            <person name="Kim H.J."/>
            <person name="Triplett B.A."/>
        </authorList>
    </citation>
    <scope>NUCLEOTIDE SEQUENCE [LARGE SCALE GENOMIC DNA]</scope>
    <source>
        <strain evidence="1 2">DSM 44715</strain>
    </source>
</reference>
<accession>A0A239NP47</accession>
<evidence type="ECO:0000313" key="2">
    <source>
        <dbReference type="Proteomes" id="UP000198318"/>
    </source>
</evidence>
<proteinExistence type="predicted"/>
<organism evidence="1 2">
    <name type="scientific">Actinomadura meyerae</name>
    <dbReference type="NCBI Taxonomy" id="240840"/>
    <lineage>
        <taxon>Bacteria</taxon>
        <taxon>Bacillati</taxon>
        <taxon>Actinomycetota</taxon>
        <taxon>Actinomycetes</taxon>
        <taxon>Streptosporangiales</taxon>
        <taxon>Thermomonosporaceae</taxon>
        <taxon>Actinomadura</taxon>
    </lineage>
</organism>
<name>A0A239NP47_9ACTN</name>
<evidence type="ECO:0000313" key="1">
    <source>
        <dbReference type="EMBL" id="SNT56667.1"/>
    </source>
</evidence>